<gene>
    <name evidence="1" type="ORF">J2X06_001582</name>
</gene>
<dbReference type="Proteomes" id="UP001251524">
    <property type="component" value="Unassembled WGS sequence"/>
</dbReference>
<accession>A0ABU1W9U5</accession>
<sequence>MLLRLAADEMLPSALALGLPDADVAACDGLPDDTLRAYLRVLHRGADMDAGIVPASYTQAAHCDGCGPVWLWPEAPSRLIACPWCFRRKAGRPIPRPPADRGEQ</sequence>
<dbReference type="RefSeq" id="WP_310060570.1">
    <property type="nucleotide sequence ID" value="NZ_JAVDVY010000001.1"/>
</dbReference>
<dbReference type="EMBL" id="JAVDVY010000001">
    <property type="protein sequence ID" value="MDR7134398.1"/>
    <property type="molecule type" value="Genomic_DNA"/>
</dbReference>
<proteinExistence type="predicted"/>
<organism evidence="1 2">
    <name type="scientific">Lysobacter niastensis</name>
    <dbReference type="NCBI Taxonomy" id="380629"/>
    <lineage>
        <taxon>Bacteria</taxon>
        <taxon>Pseudomonadati</taxon>
        <taxon>Pseudomonadota</taxon>
        <taxon>Gammaproteobacteria</taxon>
        <taxon>Lysobacterales</taxon>
        <taxon>Lysobacteraceae</taxon>
        <taxon>Lysobacter</taxon>
    </lineage>
</organism>
<evidence type="ECO:0000313" key="1">
    <source>
        <dbReference type="EMBL" id="MDR7134398.1"/>
    </source>
</evidence>
<protein>
    <submittedName>
        <fullName evidence="1">Uncharacterized protein</fullName>
    </submittedName>
</protein>
<reference evidence="1 2" key="1">
    <citation type="submission" date="2023-07" db="EMBL/GenBank/DDBJ databases">
        <title>Sorghum-associated microbial communities from plants grown in Nebraska, USA.</title>
        <authorList>
            <person name="Schachtman D."/>
        </authorList>
    </citation>
    <scope>NUCLEOTIDE SEQUENCE [LARGE SCALE GENOMIC DNA]</scope>
    <source>
        <strain evidence="1 2">BE198</strain>
    </source>
</reference>
<comment type="caution">
    <text evidence="1">The sequence shown here is derived from an EMBL/GenBank/DDBJ whole genome shotgun (WGS) entry which is preliminary data.</text>
</comment>
<keyword evidence="2" id="KW-1185">Reference proteome</keyword>
<name>A0ABU1W9U5_9GAMM</name>
<evidence type="ECO:0000313" key="2">
    <source>
        <dbReference type="Proteomes" id="UP001251524"/>
    </source>
</evidence>